<feature type="chain" id="PRO_5012525325" evidence="3">
    <location>
        <begin position="22"/>
        <end position="223"/>
    </location>
</feature>
<evidence type="ECO:0000313" key="5">
    <source>
        <dbReference type="Proteomes" id="UP000185596"/>
    </source>
</evidence>
<dbReference type="EMBL" id="MSIE01000047">
    <property type="protein sequence ID" value="OLF14924.1"/>
    <property type="molecule type" value="Genomic_DNA"/>
</dbReference>
<feature type="signal peptide" evidence="3">
    <location>
        <begin position="1"/>
        <end position="21"/>
    </location>
</feature>
<evidence type="ECO:0000256" key="2">
    <source>
        <dbReference type="SAM" id="Phobius"/>
    </source>
</evidence>
<keyword evidence="2" id="KW-0812">Transmembrane</keyword>
<keyword evidence="2" id="KW-1133">Transmembrane helix</keyword>
<feature type="region of interest" description="Disordered" evidence="1">
    <location>
        <begin position="143"/>
        <end position="162"/>
    </location>
</feature>
<sequence>MLTAVATALLPCLLLSPAAEAGGWAETVLDPTPARVQARVTYTLGFWVLQHGSYPYQGDLGPVVLTARTEGEFLEFPATRAATPGHYSAEVVFPRDGVWLFGTRHGELAFDEDVAIVTVPGAFEISPSELATRAEHAWGAVRPSFPPSRPGAQVAAPSGEPVETVGALVEPRREEPAEQTAEQAAEREDPAALPVALVVGAGLATLALAGWLVRRHRRANRAG</sequence>
<dbReference type="Proteomes" id="UP000185596">
    <property type="component" value="Unassembled WGS sequence"/>
</dbReference>
<keyword evidence="2" id="KW-0472">Membrane</keyword>
<protein>
    <submittedName>
        <fullName evidence="4">Uncharacterized protein</fullName>
    </submittedName>
</protein>
<gene>
    <name evidence="4" type="ORF">BU204_24620</name>
</gene>
<proteinExistence type="predicted"/>
<keyword evidence="3" id="KW-0732">Signal</keyword>
<dbReference type="STRING" id="1912961.BU204_24620"/>
<evidence type="ECO:0000256" key="3">
    <source>
        <dbReference type="SAM" id="SignalP"/>
    </source>
</evidence>
<organism evidence="4 5">
    <name type="scientific">Actinophytocola xanthii</name>
    <dbReference type="NCBI Taxonomy" id="1912961"/>
    <lineage>
        <taxon>Bacteria</taxon>
        <taxon>Bacillati</taxon>
        <taxon>Actinomycetota</taxon>
        <taxon>Actinomycetes</taxon>
        <taxon>Pseudonocardiales</taxon>
        <taxon>Pseudonocardiaceae</taxon>
    </lineage>
</organism>
<name>A0A1Q8CKN1_9PSEU</name>
<reference evidence="4 5" key="1">
    <citation type="submission" date="2016-12" db="EMBL/GenBank/DDBJ databases">
        <title>The draft genome sequence of Actinophytocola sp. 11-183.</title>
        <authorList>
            <person name="Wang W."/>
            <person name="Yuan L."/>
        </authorList>
    </citation>
    <scope>NUCLEOTIDE SEQUENCE [LARGE SCALE GENOMIC DNA]</scope>
    <source>
        <strain evidence="4 5">11-183</strain>
    </source>
</reference>
<dbReference type="AlphaFoldDB" id="A0A1Q8CKN1"/>
<keyword evidence="5" id="KW-1185">Reference proteome</keyword>
<evidence type="ECO:0000313" key="4">
    <source>
        <dbReference type="EMBL" id="OLF14924.1"/>
    </source>
</evidence>
<evidence type="ECO:0000256" key="1">
    <source>
        <dbReference type="SAM" id="MobiDB-lite"/>
    </source>
</evidence>
<comment type="caution">
    <text evidence="4">The sequence shown here is derived from an EMBL/GenBank/DDBJ whole genome shotgun (WGS) entry which is preliminary data.</text>
</comment>
<accession>A0A1Q8CKN1</accession>
<feature type="transmembrane region" description="Helical" evidence="2">
    <location>
        <begin position="191"/>
        <end position="213"/>
    </location>
</feature>